<evidence type="ECO:0000256" key="2">
    <source>
        <dbReference type="SAM" id="Phobius"/>
    </source>
</evidence>
<reference evidence="3 4" key="1">
    <citation type="journal article" date="2014" name="Syst. Appl. Microbiol.">
        <title>Evidence for the existence of two new members of the family Chlamydiaceae and proposal of Chlamydia avium sp. nov. and Chlamydia gallinacea sp. nov.</title>
        <authorList>
            <person name="Sachse K."/>
            <person name="Laroucau K."/>
            <person name="Riege K."/>
            <person name="Wehner S."/>
            <person name="Dilcher M."/>
            <person name="Creasy H.H."/>
            <person name="Weidmann M."/>
            <person name="Myers G."/>
            <person name="Vorimore F."/>
            <person name="Vicari N."/>
            <person name="Magnino S."/>
            <person name="Liebler-Tenorio E."/>
            <person name="Ruettger A."/>
            <person name="Bavoil P.M."/>
            <person name="Hufert F.T."/>
            <person name="Rossello-Mora R."/>
            <person name="Marz M."/>
        </authorList>
    </citation>
    <scope>NUCLEOTIDE SEQUENCE [LARGE SCALE GENOMIC DNA]</scope>
    <source>
        <strain evidence="3 4">08-1274/3</strain>
    </source>
</reference>
<dbReference type="KEGG" id="cgz:M787_004545"/>
<feature type="transmembrane region" description="Helical" evidence="2">
    <location>
        <begin position="162"/>
        <end position="187"/>
    </location>
</feature>
<evidence type="ECO:0000313" key="3">
    <source>
        <dbReference type="EMBL" id="ANG66575.1"/>
    </source>
</evidence>
<dbReference type="Pfam" id="PF02592">
    <property type="entry name" value="Vut_1"/>
    <property type="match status" value="1"/>
</dbReference>
<dbReference type="STRING" id="1143323.M787_004545"/>
<proteinExistence type="predicted"/>
<protein>
    <recommendedName>
        <fullName evidence="1">Queuosine precursor transporter</fullName>
    </recommendedName>
</protein>
<sequence>MLSNEFIFLTQTILIVILGIVFASRSTGWLTAWLSTLSIIMNVFVLKQIVLCNLEVTSADVYIIGMLSCLNYARESYGRTKVNEAMLGSWMISIVFLGITQLHLALTPSINDVSQPHFLALFSPTLRLIFASLITSILVQILDLIIFTYLKKIFQNKAFGIRSAISLTLSQIFDTLLFSLLGLYGLVANITHVMLFSFITKMIVVTLSLPIVSLGKFLTKQFKLSPPT</sequence>
<dbReference type="AlphaFoldDB" id="A0A173E084"/>
<evidence type="ECO:0000256" key="1">
    <source>
        <dbReference type="NCBIfam" id="TIGR00697"/>
    </source>
</evidence>
<evidence type="ECO:0000313" key="4">
    <source>
        <dbReference type="Proteomes" id="UP000019147"/>
    </source>
</evidence>
<dbReference type="EMBL" id="CP015840">
    <property type="protein sequence ID" value="ANG66575.1"/>
    <property type="molecule type" value="Genomic_DNA"/>
</dbReference>
<keyword evidence="2" id="KW-0812">Transmembrane</keyword>
<organism evidence="3 4">
    <name type="scientific">Chlamydia gallinacea 08-1274/3</name>
    <dbReference type="NCBI Taxonomy" id="1143323"/>
    <lineage>
        <taxon>Bacteria</taxon>
        <taxon>Pseudomonadati</taxon>
        <taxon>Chlamydiota</taxon>
        <taxon>Chlamydiia</taxon>
        <taxon>Chlamydiales</taxon>
        <taxon>Chlamydiaceae</taxon>
        <taxon>Chlamydia/Chlamydophila group</taxon>
        <taxon>Chlamydia</taxon>
    </lineage>
</organism>
<gene>
    <name evidence="3" type="ORF">M787_004545</name>
</gene>
<dbReference type="NCBIfam" id="TIGR00697">
    <property type="entry name" value="queuosine precursor transporter"/>
    <property type="match status" value="1"/>
</dbReference>
<keyword evidence="2" id="KW-0472">Membrane</keyword>
<dbReference type="GeneID" id="81478574"/>
<feature type="transmembrane region" description="Helical" evidence="2">
    <location>
        <begin position="6"/>
        <end position="23"/>
    </location>
</feature>
<accession>A0A173E084</accession>
<name>A0A173E084_9CHLA</name>
<dbReference type="InterPro" id="IPR003744">
    <property type="entry name" value="YhhQ"/>
</dbReference>
<dbReference type="OrthoDB" id="17701at2"/>
<feature type="transmembrane region" description="Helical" evidence="2">
    <location>
        <begin position="30"/>
        <end position="50"/>
    </location>
</feature>
<dbReference type="eggNOG" id="COG1738">
    <property type="taxonomic scope" value="Bacteria"/>
</dbReference>
<keyword evidence="2" id="KW-1133">Transmembrane helix</keyword>
<feature type="transmembrane region" description="Helical" evidence="2">
    <location>
        <begin position="193"/>
        <end position="214"/>
    </location>
</feature>
<dbReference type="RefSeq" id="WP_021828395.1">
    <property type="nucleotide sequence ID" value="NZ_CP015840.1"/>
</dbReference>
<dbReference type="Proteomes" id="UP000019147">
    <property type="component" value="Chromosome"/>
</dbReference>
<dbReference type="PANTHER" id="PTHR34300:SF2">
    <property type="entry name" value="QUEUOSINE PRECURSOR TRANSPORTER-RELATED"/>
    <property type="match status" value="1"/>
</dbReference>
<feature type="transmembrane region" description="Helical" evidence="2">
    <location>
        <begin position="85"/>
        <end position="106"/>
    </location>
</feature>
<feature type="transmembrane region" description="Helical" evidence="2">
    <location>
        <begin position="126"/>
        <end position="150"/>
    </location>
</feature>
<dbReference type="PANTHER" id="PTHR34300">
    <property type="entry name" value="QUEUOSINE PRECURSOR TRANSPORTER-RELATED"/>
    <property type="match status" value="1"/>
</dbReference>